<dbReference type="Proteomes" id="UP000325141">
    <property type="component" value="Unassembled WGS sequence"/>
</dbReference>
<dbReference type="RefSeq" id="WP_150012516.1">
    <property type="nucleotide sequence ID" value="NZ_VWSG01000006.1"/>
</dbReference>
<evidence type="ECO:0000313" key="3">
    <source>
        <dbReference type="Proteomes" id="UP000325141"/>
    </source>
</evidence>
<dbReference type="GO" id="GO:0003677">
    <property type="term" value="F:DNA binding"/>
    <property type="evidence" value="ECO:0007669"/>
    <property type="project" value="InterPro"/>
</dbReference>
<dbReference type="Gene3D" id="1.10.443.10">
    <property type="entry name" value="Intergrase catalytic core"/>
    <property type="match status" value="1"/>
</dbReference>
<organism evidence="2 3">
    <name type="scientific">Paenimyroides baculatum</name>
    <dbReference type="NCBI Taxonomy" id="2608000"/>
    <lineage>
        <taxon>Bacteria</taxon>
        <taxon>Pseudomonadati</taxon>
        <taxon>Bacteroidota</taxon>
        <taxon>Flavobacteriia</taxon>
        <taxon>Flavobacteriales</taxon>
        <taxon>Flavobacteriaceae</taxon>
        <taxon>Paenimyroides</taxon>
    </lineage>
</organism>
<protein>
    <recommendedName>
        <fullName evidence="4">Phage integrase family protein</fullName>
    </recommendedName>
</protein>
<proteinExistence type="predicted"/>
<accession>A0A5M6CGH6</accession>
<dbReference type="GO" id="GO:0006310">
    <property type="term" value="P:DNA recombination"/>
    <property type="evidence" value="ECO:0007669"/>
    <property type="project" value="UniProtKB-KW"/>
</dbReference>
<dbReference type="GO" id="GO:0015074">
    <property type="term" value="P:DNA integration"/>
    <property type="evidence" value="ECO:0007669"/>
    <property type="project" value="InterPro"/>
</dbReference>
<name>A0A5M6CGH6_9FLAO</name>
<sequence>MELKDFKFSFKLQKTTNESKSLVIRFNNPLTGQRDRCKTINFLKVKSEEYINKKVISSDKRKVDLFQQINENIAKYITLLSDFSLFDEDDLMEAIEQSNTITTAKKNLQILIVDIMTESKNNHFKANPNLTPKAKEHYPNAIRKFEEFQASNKMQYTIHHLDYKLMIAYENYLLNNLKHKTTTARNIVDYTKKMIADYLREVNDLMKLAFLNGYQSPIKEKKKNTKKVVKPYLTIDEVFSIYETNFNNYKPKNHEEKLMLKRIQGLNNIRDWIVIGFHIAQRMETLRALDNSQIKDDKIVNVYQNKTDNTISHIPMYGAMEDYFSDKKEFPYMCGRKNDFNEGVRLICEIMGFDEMMVGDIRQKVEIYEGREEMRDVRGVYPRWQLVASHTLRRSFVTHQHIEKRPADLGMAITGHKDLNTYNKYNQMTDYHKVDVYAPILKEQDKYTPRKKKQILKDPKIIEMKAS</sequence>
<keyword evidence="1" id="KW-0233">DNA recombination</keyword>
<reference evidence="2 3" key="1">
    <citation type="submission" date="2019-09" db="EMBL/GenBank/DDBJ databases">
        <title>Genome sequence and assembly of Flavobacterium sp.</title>
        <authorList>
            <person name="Chhetri G."/>
        </authorList>
    </citation>
    <scope>NUCLEOTIDE SEQUENCE [LARGE SCALE GENOMIC DNA]</scope>
    <source>
        <strain evidence="2 3">SNL9</strain>
    </source>
</reference>
<dbReference type="AlphaFoldDB" id="A0A5M6CGH6"/>
<dbReference type="SUPFAM" id="SSF56349">
    <property type="entry name" value="DNA breaking-rejoining enzymes"/>
    <property type="match status" value="1"/>
</dbReference>
<evidence type="ECO:0008006" key="4">
    <source>
        <dbReference type="Google" id="ProtNLM"/>
    </source>
</evidence>
<evidence type="ECO:0000313" key="2">
    <source>
        <dbReference type="EMBL" id="KAA5534294.1"/>
    </source>
</evidence>
<evidence type="ECO:0000256" key="1">
    <source>
        <dbReference type="ARBA" id="ARBA00023172"/>
    </source>
</evidence>
<gene>
    <name evidence="2" type="ORF">F0460_09305</name>
</gene>
<keyword evidence="3" id="KW-1185">Reference proteome</keyword>
<dbReference type="InterPro" id="IPR013762">
    <property type="entry name" value="Integrase-like_cat_sf"/>
</dbReference>
<comment type="caution">
    <text evidence="2">The sequence shown here is derived from an EMBL/GenBank/DDBJ whole genome shotgun (WGS) entry which is preliminary data.</text>
</comment>
<dbReference type="EMBL" id="VWSG01000006">
    <property type="protein sequence ID" value="KAA5534294.1"/>
    <property type="molecule type" value="Genomic_DNA"/>
</dbReference>
<dbReference type="InterPro" id="IPR011010">
    <property type="entry name" value="DNA_brk_join_enz"/>
</dbReference>